<sequence>MNKLSKPRFLSNGFTLIELLVVIAIIGILSTMILTALSRTRTKTKDTRIISNVRQMSIVMQNHYDRVGKYSLGPGVGAGGAHVDTCFTAAGTDFIPCTSKTVTGDADATSAINKIASDICNLNKGCTATASGLTIWANNNQYAAWAKLSPFDYSNWFCVDSFGNAGIYTSNDGPTNTLNSSAHRLCSSD</sequence>
<keyword evidence="1" id="KW-0812">Transmembrane</keyword>
<organism evidence="2 3">
    <name type="scientific">Berkelbacteria bacterium GW2011_GWE1_39_12</name>
    <dbReference type="NCBI Taxonomy" id="1618337"/>
    <lineage>
        <taxon>Bacteria</taxon>
        <taxon>Candidatus Berkelbacteria</taxon>
    </lineage>
</organism>
<dbReference type="AlphaFoldDB" id="A0A0G4B2U4"/>
<dbReference type="NCBIfam" id="TIGR02532">
    <property type="entry name" value="IV_pilin_GFxxxE"/>
    <property type="match status" value="1"/>
</dbReference>
<evidence type="ECO:0000256" key="1">
    <source>
        <dbReference type="SAM" id="Phobius"/>
    </source>
</evidence>
<keyword evidence="1" id="KW-1133">Transmembrane helix</keyword>
<dbReference type="EMBL" id="CP011213">
    <property type="protein sequence ID" value="AKM81895.1"/>
    <property type="molecule type" value="Genomic_DNA"/>
</dbReference>
<name>A0A0G4B2U4_9BACT</name>
<dbReference type="Proteomes" id="UP000035648">
    <property type="component" value="Chromosome"/>
</dbReference>
<dbReference type="STRING" id="1618337.UT28_C0001G0076"/>
<evidence type="ECO:0000313" key="3">
    <source>
        <dbReference type="Proteomes" id="UP000035648"/>
    </source>
</evidence>
<gene>
    <name evidence="2" type="ORF">UT28_C0001G0076</name>
</gene>
<dbReference type="Gene3D" id="3.30.700.10">
    <property type="entry name" value="Glycoprotein, Type 4 Pilin"/>
    <property type="match status" value="1"/>
</dbReference>
<dbReference type="SUPFAM" id="SSF54523">
    <property type="entry name" value="Pili subunits"/>
    <property type="match status" value="1"/>
</dbReference>
<accession>A0A0G4B2U4</accession>
<reference evidence="2 3" key="1">
    <citation type="journal article" date="2015" name="Nature">
        <title>rRNA introns, odd ribosomes, and small enigmatic genomes across a large radiation of phyla.</title>
        <authorList>
            <person name="Brown C.T."/>
            <person name="Hug L.A."/>
            <person name="Thomas B.C."/>
            <person name="Sharon I."/>
            <person name="Castelle C.J."/>
            <person name="Singh A."/>
            <person name="Wilkins M.J."/>
            <person name="Williams K.H."/>
            <person name="Banfield J.F."/>
        </authorList>
    </citation>
    <scope>NUCLEOTIDE SEQUENCE [LARGE SCALE GENOMIC DNA]</scope>
</reference>
<protein>
    <submittedName>
        <fullName evidence="2">Uncharacterized protein</fullName>
    </submittedName>
</protein>
<dbReference type="Pfam" id="PF07963">
    <property type="entry name" value="N_methyl"/>
    <property type="match status" value="1"/>
</dbReference>
<dbReference type="InterPro" id="IPR012902">
    <property type="entry name" value="N_methyl_site"/>
</dbReference>
<dbReference type="PANTHER" id="PTHR30093">
    <property type="entry name" value="GENERAL SECRETION PATHWAY PROTEIN G"/>
    <property type="match status" value="1"/>
</dbReference>
<feature type="transmembrane region" description="Helical" evidence="1">
    <location>
        <begin position="14"/>
        <end position="37"/>
    </location>
</feature>
<dbReference type="InterPro" id="IPR045584">
    <property type="entry name" value="Pilin-like"/>
</dbReference>
<dbReference type="KEGG" id="bbgw:UT28_C0001G0076"/>
<evidence type="ECO:0000313" key="2">
    <source>
        <dbReference type="EMBL" id="AKM81895.1"/>
    </source>
</evidence>
<proteinExistence type="predicted"/>
<keyword evidence="1" id="KW-0472">Membrane</keyword>